<dbReference type="InterPro" id="IPR029062">
    <property type="entry name" value="Class_I_gatase-like"/>
</dbReference>
<name>A0A5B2VWU4_9BACT</name>
<dbReference type="Proteomes" id="UP000324611">
    <property type="component" value="Unassembled WGS sequence"/>
</dbReference>
<dbReference type="PANTHER" id="PTHR43130:SF11">
    <property type="entry name" value="TRANSCRIPTIONAL REGULATORY PROTEIN"/>
    <property type="match status" value="1"/>
</dbReference>
<feature type="domain" description="HTH araC/xylS-type" evidence="3">
    <location>
        <begin position="222"/>
        <end position="320"/>
    </location>
</feature>
<dbReference type="Gene3D" id="1.10.10.60">
    <property type="entry name" value="Homeodomain-like"/>
    <property type="match status" value="2"/>
</dbReference>
<dbReference type="PROSITE" id="PS01124">
    <property type="entry name" value="HTH_ARAC_FAMILY_2"/>
    <property type="match status" value="1"/>
</dbReference>
<dbReference type="InterPro" id="IPR002818">
    <property type="entry name" value="DJ-1/PfpI"/>
</dbReference>
<dbReference type="SMART" id="SM00342">
    <property type="entry name" value="HTH_ARAC"/>
    <property type="match status" value="1"/>
</dbReference>
<dbReference type="GO" id="GO:0043565">
    <property type="term" value="F:sequence-specific DNA binding"/>
    <property type="evidence" value="ECO:0007669"/>
    <property type="project" value="InterPro"/>
</dbReference>
<dbReference type="SUPFAM" id="SSF46689">
    <property type="entry name" value="Homeodomain-like"/>
    <property type="match status" value="2"/>
</dbReference>
<comment type="caution">
    <text evidence="4">The sequence shown here is derived from an EMBL/GenBank/DDBJ whole genome shotgun (WGS) entry which is preliminary data.</text>
</comment>
<protein>
    <submittedName>
        <fullName evidence="4">Helix-turn-helix domain-containing protein</fullName>
    </submittedName>
</protein>
<sequence length="322" mass="37249">MQKKHVAILALKNANYAAIADARSVFEKANDFCKAKYDQDYFDVQIIAEQPELTIERGLVTIRADATVADHVPADLIIIPALRGDLLSSNHLNRYFVDWIIKKYRQNCEIASLCTGAFMLAFTGLLKGKKCTTHWSYANEFRFYFPDVTLVDEKMIVEHNGIYSSGGSNAYWNLLLFLVEKYTDRETAILVAKHFVVDLDRNTQTPFIIFNGLRTHQDAEILKAQDFIEENYRTKVTVENLADSFHLTRRTFERRFKKATHCTVIEYLQKVRIEASKKALEAGRKPIEKIMSDVGYADMQTFRQLFKEITGLTPLQYRERYN</sequence>
<keyword evidence="1" id="KW-0805">Transcription regulation</keyword>
<dbReference type="Gene3D" id="3.40.50.880">
    <property type="match status" value="1"/>
</dbReference>
<reference evidence="4 5" key="2">
    <citation type="submission" date="2019-09" db="EMBL/GenBank/DDBJ databases">
        <authorList>
            <person name="Jin C."/>
        </authorList>
    </citation>
    <scope>NUCLEOTIDE SEQUENCE [LARGE SCALE GENOMIC DNA]</scope>
    <source>
        <strain evidence="4 5">BN140078</strain>
    </source>
</reference>
<dbReference type="InterPro" id="IPR018060">
    <property type="entry name" value="HTH_AraC"/>
</dbReference>
<dbReference type="AlphaFoldDB" id="A0A5B2VWU4"/>
<dbReference type="InterPro" id="IPR052158">
    <property type="entry name" value="INH-QAR"/>
</dbReference>
<dbReference type="EMBL" id="VUOC01000002">
    <property type="protein sequence ID" value="KAA2242782.1"/>
    <property type="molecule type" value="Genomic_DNA"/>
</dbReference>
<evidence type="ECO:0000313" key="5">
    <source>
        <dbReference type="Proteomes" id="UP000324611"/>
    </source>
</evidence>
<accession>A0A5B2VWU4</accession>
<evidence type="ECO:0000259" key="3">
    <source>
        <dbReference type="PROSITE" id="PS01124"/>
    </source>
</evidence>
<dbReference type="PANTHER" id="PTHR43130">
    <property type="entry name" value="ARAC-FAMILY TRANSCRIPTIONAL REGULATOR"/>
    <property type="match status" value="1"/>
</dbReference>
<keyword evidence="5" id="KW-1185">Reference proteome</keyword>
<evidence type="ECO:0000256" key="1">
    <source>
        <dbReference type="ARBA" id="ARBA00023015"/>
    </source>
</evidence>
<evidence type="ECO:0000313" key="4">
    <source>
        <dbReference type="EMBL" id="KAA2242782.1"/>
    </source>
</evidence>
<evidence type="ECO:0000256" key="2">
    <source>
        <dbReference type="ARBA" id="ARBA00023163"/>
    </source>
</evidence>
<dbReference type="Pfam" id="PF12833">
    <property type="entry name" value="HTH_18"/>
    <property type="match status" value="1"/>
</dbReference>
<keyword evidence="2" id="KW-0804">Transcription</keyword>
<proteinExistence type="predicted"/>
<reference evidence="4 5" key="1">
    <citation type="submission" date="2019-09" db="EMBL/GenBank/DDBJ databases">
        <title>Chitinophaga ginsengihumi sp. nov., isolated from soil of ginseng rhizosphere.</title>
        <authorList>
            <person name="Lee J."/>
        </authorList>
    </citation>
    <scope>NUCLEOTIDE SEQUENCE [LARGE SCALE GENOMIC DNA]</scope>
    <source>
        <strain evidence="4 5">BN140078</strain>
    </source>
</reference>
<dbReference type="InterPro" id="IPR009057">
    <property type="entry name" value="Homeodomain-like_sf"/>
</dbReference>
<dbReference type="RefSeq" id="WP_149837657.1">
    <property type="nucleotide sequence ID" value="NZ_VUOC01000002.1"/>
</dbReference>
<dbReference type="GO" id="GO:0003700">
    <property type="term" value="F:DNA-binding transcription factor activity"/>
    <property type="evidence" value="ECO:0007669"/>
    <property type="project" value="InterPro"/>
</dbReference>
<organism evidence="4 5">
    <name type="scientific">Chitinophaga agrisoli</name>
    <dbReference type="NCBI Taxonomy" id="2607653"/>
    <lineage>
        <taxon>Bacteria</taxon>
        <taxon>Pseudomonadati</taxon>
        <taxon>Bacteroidota</taxon>
        <taxon>Chitinophagia</taxon>
        <taxon>Chitinophagales</taxon>
        <taxon>Chitinophagaceae</taxon>
        <taxon>Chitinophaga</taxon>
    </lineage>
</organism>
<dbReference type="SUPFAM" id="SSF52317">
    <property type="entry name" value="Class I glutamine amidotransferase-like"/>
    <property type="match status" value="1"/>
</dbReference>
<dbReference type="Pfam" id="PF01965">
    <property type="entry name" value="DJ-1_PfpI"/>
    <property type="match status" value="1"/>
</dbReference>
<gene>
    <name evidence="4" type="ORF">F0L74_09650</name>
</gene>